<keyword evidence="2" id="KW-1133">Transmembrane helix</keyword>
<dbReference type="RefSeq" id="XP_033379735.1">
    <property type="nucleotide sequence ID" value="XM_033522702.1"/>
</dbReference>
<dbReference type="AlphaFoldDB" id="A0A6A5XEX2"/>
<evidence type="ECO:0000256" key="2">
    <source>
        <dbReference type="SAM" id="Phobius"/>
    </source>
</evidence>
<proteinExistence type="predicted"/>
<feature type="compositionally biased region" description="Polar residues" evidence="1">
    <location>
        <begin position="63"/>
        <end position="98"/>
    </location>
</feature>
<feature type="transmembrane region" description="Helical" evidence="2">
    <location>
        <begin position="721"/>
        <end position="743"/>
    </location>
</feature>
<sequence length="826" mass="92439">MISPGVLSPWPGYPEIPIFLDTRPDHNSPESQRTSTTTFDTSHSSVSPVSPLNIPHFIKVTPPSRSANYSSKTPNRASTHQFDRQYVQQQSKKTSTRFLSPVDQTEKPPVPWKDEELSSITQENSPPQGAPSMSKFRFGDFPSTHKGEKNCPPYASPAGSGLGISNGSYGTVPSGVYPSHEKFDDTNNFVQRIEDTLWRYSLSRNVFKRWLLETISWAISALCMAGIVIVLFRLQNRNSDEWPLGNYGITLNTYVAILSRIASAALLLPVSEALGQLKWSWFFQGESKKMWDFEIFDNASRGPWGSFQLLLRTKGRKLAALGACIVLLALALDPFFQQVVDFPDRYIKAGNGILTKTRLFEPKFQEIWVDGALSSGLDDLFVRTTYPYFYGNGSVPIPFGNSVRPDIPVSCPTSNCTWEPYETLGMCSACENVSDLLTFECMNTRIDWFANQTGVTTEDTYPNGTVCGYFVKPPGSEPILVSGYSIPDQSIDEEVLLMRNLPLLSAPLRDPLFGDGSIHFKDYRNPIIDALIVTSPGGEQSVKRNATPNAYECVLTWCVKEIQSSYFEAAYHEEITHIYHNKTKGPFPWNTYLVEDEFGSGYMVDYLENVVINAPSDDQQNTPFGASNDTQLTTLLVFDTFFPSVYTKSNITDNPLLRYKISDPGLKIQQRELDINPWAIDTPRHMENLATAMTNAMRSSESREDVVGQAYQRENYIQVRFQWLALPLGLLLFSGVFLTATVVRTSREKEHVGVWKTSAVATLLYGLPDEIQKKMAASASGGGTPRTTAKQMKVQLQPGKGWRVSGNWFSPLADKVRRNQPPPGWI</sequence>
<accession>A0A6A5XEX2</accession>
<dbReference type="PANTHER" id="PTHR35394">
    <property type="entry name" value="DUF3176 DOMAIN-CONTAINING PROTEIN"/>
    <property type="match status" value="1"/>
</dbReference>
<feature type="transmembrane region" description="Helical" evidence="2">
    <location>
        <begin position="210"/>
        <end position="232"/>
    </location>
</feature>
<keyword evidence="2" id="KW-0812">Transmembrane</keyword>
<evidence type="ECO:0008006" key="5">
    <source>
        <dbReference type="Google" id="ProtNLM"/>
    </source>
</evidence>
<evidence type="ECO:0000313" key="4">
    <source>
        <dbReference type="Proteomes" id="UP000799778"/>
    </source>
</evidence>
<dbReference type="InterPro" id="IPR021514">
    <property type="entry name" value="DUF3176"/>
</dbReference>
<protein>
    <recommendedName>
        <fullName evidence="5">DUF3176 domain containing protein</fullName>
    </recommendedName>
</protein>
<feature type="compositionally biased region" description="Polar residues" evidence="1">
    <location>
        <begin position="118"/>
        <end position="127"/>
    </location>
</feature>
<dbReference type="PANTHER" id="PTHR35394:SF5">
    <property type="entry name" value="DUF3176 DOMAIN-CONTAINING PROTEIN"/>
    <property type="match status" value="1"/>
</dbReference>
<dbReference type="Proteomes" id="UP000799778">
    <property type="component" value="Unassembled WGS sequence"/>
</dbReference>
<keyword evidence="2" id="KW-0472">Membrane</keyword>
<reference evidence="3" key="1">
    <citation type="journal article" date="2020" name="Stud. Mycol.">
        <title>101 Dothideomycetes genomes: a test case for predicting lifestyles and emergence of pathogens.</title>
        <authorList>
            <person name="Haridas S."/>
            <person name="Albert R."/>
            <person name="Binder M."/>
            <person name="Bloem J."/>
            <person name="Labutti K."/>
            <person name="Salamov A."/>
            <person name="Andreopoulos B."/>
            <person name="Baker S."/>
            <person name="Barry K."/>
            <person name="Bills G."/>
            <person name="Bluhm B."/>
            <person name="Cannon C."/>
            <person name="Castanera R."/>
            <person name="Culley D."/>
            <person name="Daum C."/>
            <person name="Ezra D."/>
            <person name="Gonzalez J."/>
            <person name="Henrissat B."/>
            <person name="Kuo A."/>
            <person name="Liang C."/>
            <person name="Lipzen A."/>
            <person name="Lutzoni F."/>
            <person name="Magnuson J."/>
            <person name="Mondo S."/>
            <person name="Nolan M."/>
            <person name="Ohm R."/>
            <person name="Pangilinan J."/>
            <person name="Park H.-J."/>
            <person name="Ramirez L."/>
            <person name="Alfaro M."/>
            <person name="Sun H."/>
            <person name="Tritt A."/>
            <person name="Yoshinaga Y."/>
            <person name="Zwiers L.-H."/>
            <person name="Turgeon B."/>
            <person name="Goodwin S."/>
            <person name="Spatafora J."/>
            <person name="Crous P."/>
            <person name="Grigoriev I."/>
        </authorList>
    </citation>
    <scope>NUCLEOTIDE SEQUENCE</scope>
    <source>
        <strain evidence="3">CBS 175.79</strain>
    </source>
</reference>
<feature type="region of interest" description="Disordered" evidence="1">
    <location>
        <begin position="1"/>
        <end position="142"/>
    </location>
</feature>
<dbReference type="GeneID" id="54280099"/>
<name>A0A6A5XEX2_9PLEO</name>
<dbReference type="EMBL" id="ML978074">
    <property type="protein sequence ID" value="KAF2011396.1"/>
    <property type="molecule type" value="Genomic_DNA"/>
</dbReference>
<dbReference type="OrthoDB" id="5242705at2759"/>
<gene>
    <name evidence="3" type="ORF">BU24DRAFT_280276</name>
</gene>
<evidence type="ECO:0000256" key="1">
    <source>
        <dbReference type="SAM" id="MobiDB-lite"/>
    </source>
</evidence>
<evidence type="ECO:0000313" key="3">
    <source>
        <dbReference type="EMBL" id="KAF2011396.1"/>
    </source>
</evidence>
<dbReference type="Pfam" id="PF11374">
    <property type="entry name" value="DUF3176"/>
    <property type="match status" value="1"/>
</dbReference>
<feature type="transmembrane region" description="Helical" evidence="2">
    <location>
        <begin position="318"/>
        <end position="336"/>
    </location>
</feature>
<keyword evidence="4" id="KW-1185">Reference proteome</keyword>
<organism evidence="3 4">
    <name type="scientific">Aaosphaeria arxii CBS 175.79</name>
    <dbReference type="NCBI Taxonomy" id="1450172"/>
    <lineage>
        <taxon>Eukaryota</taxon>
        <taxon>Fungi</taxon>
        <taxon>Dikarya</taxon>
        <taxon>Ascomycota</taxon>
        <taxon>Pezizomycotina</taxon>
        <taxon>Dothideomycetes</taxon>
        <taxon>Pleosporomycetidae</taxon>
        <taxon>Pleosporales</taxon>
        <taxon>Pleosporales incertae sedis</taxon>
        <taxon>Aaosphaeria</taxon>
    </lineage>
</organism>
<feature type="compositionally biased region" description="Low complexity" evidence="1">
    <location>
        <begin position="34"/>
        <end position="47"/>
    </location>
</feature>